<dbReference type="Proteomes" id="UP000640509">
    <property type="component" value="Unassembled WGS sequence"/>
</dbReference>
<protein>
    <submittedName>
        <fullName evidence="1">Uncharacterized protein</fullName>
    </submittedName>
</protein>
<gene>
    <name evidence="1" type="ORF">GCM10011402_38410</name>
</gene>
<organism evidence="1 2">
    <name type="scientific">Paracoccus acridae</name>
    <dbReference type="NCBI Taxonomy" id="1795310"/>
    <lineage>
        <taxon>Bacteria</taxon>
        <taxon>Pseudomonadati</taxon>
        <taxon>Pseudomonadota</taxon>
        <taxon>Alphaproteobacteria</taxon>
        <taxon>Rhodobacterales</taxon>
        <taxon>Paracoccaceae</taxon>
        <taxon>Paracoccus</taxon>
    </lineage>
</organism>
<keyword evidence="2" id="KW-1185">Reference proteome</keyword>
<dbReference type="EMBL" id="BMIV01000047">
    <property type="protein sequence ID" value="GGF82137.1"/>
    <property type="molecule type" value="Genomic_DNA"/>
</dbReference>
<proteinExistence type="predicted"/>
<sequence length="59" mass="6586">MFASETTFAFRPAVSADDWKVIMSAISAYSHNAEYRELLGRLERQAKVNGITLPAPRLS</sequence>
<name>A0ABQ1VN32_9RHOB</name>
<reference evidence="2" key="1">
    <citation type="journal article" date="2019" name="Int. J. Syst. Evol. Microbiol.">
        <title>The Global Catalogue of Microorganisms (GCM) 10K type strain sequencing project: providing services to taxonomists for standard genome sequencing and annotation.</title>
        <authorList>
            <consortium name="The Broad Institute Genomics Platform"/>
            <consortium name="The Broad Institute Genome Sequencing Center for Infectious Disease"/>
            <person name="Wu L."/>
            <person name="Ma J."/>
        </authorList>
    </citation>
    <scope>NUCLEOTIDE SEQUENCE [LARGE SCALE GENOMIC DNA]</scope>
    <source>
        <strain evidence="2">CGMCC 1.15419</strain>
    </source>
</reference>
<evidence type="ECO:0000313" key="1">
    <source>
        <dbReference type="EMBL" id="GGF82137.1"/>
    </source>
</evidence>
<dbReference type="RefSeq" id="WP_188717353.1">
    <property type="nucleotide sequence ID" value="NZ_BMIV01000047.1"/>
</dbReference>
<comment type="caution">
    <text evidence="1">The sequence shown here is derived from an EMBL/GenBank/DDBJ whole genome shotgun (WGS) entry which is preliminary data.</text>
</comment>
<accession>A0ABQ1VN32</accession>
<evidence type="ECO:0000313" key="2">
    <source>
        <dbReference type="Proteomes" id="UP000640509"/>
    </source>
</evidence>